<keyword evidence="1" id="KW-0732">Signal</keyword>
<proteinExistence type="predicted"/>
<evidence type="ECO:0000313" key="3">
    <source>
        <dbReference type="EMBL" id="EXJ15601.1"/>
    </source>
</evidence>
<gene>
    <name evidence="3" type="ORF">D779_1343</name>
</gene>
<dbReference type="Gene3D" id="3.10.450.40">
    <property type="match status" value="1"/>
</dbReference>
<dbReference type="InterPro" id="IPR025711">
    <property type="entry name" value="PepSY"/>
</dbReference>
<name>W9VF31_9GAMM</name>
<reference evidence="3 4" key="1">
    <citation type="submission" date="2012-11" db="EMBL/GenBank/DDBJ databases">
        <title>Genome assembly of Thiorhodococcus sp. AK35.</title>
        <authorList>
            <person name="Nupur N."/>
            <person name="Khatri I."/>
            <person name="Subramanian S."/>
            <person name="Pinnaka A."/>
        </authorList>
    </citation>
    <scope>NUCLEOTIDE SEQUENCE [LARGE SCALE GENOMIC DNA]</scope>
    <source>
        <strain evidence="3 4">AK35</strain>
    </source>
</reference>
<evidence type="ECO:0000256" key="1">
    <source>
        <dbReference type="SAM" id="SignalP"/>
    </source>
</evidence>
<feature type="chain" id="PRO_5004931226" evidence="1">
    <location>
        <begin position="36"/>
        <end position="127"/>
    </location>
</feature>
<dbReference type="eggNOG" id="COG3212">
    <property type="taxonomic scope" value="Bacteria"/>
</dbReference>
<dbReference type="Pfam" id="PF03413">
    <property type="entry name" value="PepSY"/>
    <property type="match status" value="1"/>
</dbReference>
<organism evidence="3 4">
    <name type="scientific">Imhoffiella purpurea</name>
    <dbReference type="NCBI Taxonomy" id="1249627"/>
    <lineage>
        <taxon>Bacteria</taxon>
        <taxon>Pseudomonadati</taxon>
        <taxon>Pseudomonadota</taxon>
        <taxon>Gammaproteobacteria</taxon>
        <taxon>Chromatiales</taxon>
        <taxon>Chromatiaceae</taxon>
        <taxon>Imhoffiella</taxon>
    </lineage>
</organism>
<dbReference type="EMBL" id="AONC01000025">
    <property type="protein sequence ID" value="EXJ15601.1"/>
    <property type="molecule type" value="Genomic_DNA"/>
</dbReference>
<dbReference type="AlphaFoldDB" id="W9VF31"/>
<evidence type="ECO:0000313" key="4">
    <source>
        <dbReference type="Proteomes" id="UP000019460"/>
    </source>
</evidence>
<evidence type="ECO:0000259" key="2">
    <source>
        <dbReference type="Pfam" id="PF03413"/>
    </source>
</evidence>
<keyword evidence="4" id="KW-1185">Reference proteome</keyword>
<dbReference type="Proteomes" id="UP000019460">
    <property type="component" value="Unassembled WGS sequence"/>
</dbReference>
<accession>W9VF31</accession>
<feature type="domain" description="PepSY" evidence="2">
    <location>
        <begin position="66"/>
        <end position="125"/>
    </location>
</feature>
<feature type="signal peptide" evidence="1">
    <location>
        <begin position="1"/>
        <end position="35"/>
    </location>
</feature>
<dbReference type="STRING" id="1249627.D779_1343"/>
<sequence>MTGMSAFATMKVPSLVRRRLICGFLVLAFCLPAQAGRHGRHWDEEDGHDHERARHALRRGEVRPIAEIIDSVAAQVPGELVEVEFERTHGHGPPRWLYELKIIAPDGRLLEVLVDGATAEVLKVEED</sequence>
<protein>
    <submittedName>
        <fullName evidence="3">Propeptide, PepSY amd peptidase M4</fullName>
    </submittedName>
</protein>
<comment type="caution">
    <text evidence="3">The sequence shown here is derived from an EMBL/GenBank/DDBJ whole genome shotgun (WGS) entry which is preliminary data.</text>
</comment>